<evidence type="ECO:0000256" key="7">
    <source>
        <dbReference type="ARBA" id="ARBA00023242"/>
    </source>
</evidence>
<dbReference type="PANTHER" id="PTHR31992">
    <property type="entry name" value="DOF ZINC FINGER PROTEIN DOF1.4-RELATED"/>
    <property type="match status" value="1"/>
</dbReference>
<keyword evidence="2 8" id="KW-0863">Zinc-finger</keyword>
<evidence type="ECO:0000259" key="11">
    <source>
        <dbReference type="PROSITE" id="PS50884"/>
    </source>
</evidence>
<evidence type="ECO:0000256" key="4">
    <source>
        <dbReference type="ARBA" id="ARBA00023015"/>
    </source>
</evidence>
<dbReference type="GO" id="GO:0003700">
    <property type="term" value="F:DNA-binding transcription factor activity"/>
    <property type="evidence" value="ECO:0007669"/>
    <property type="project" value="UniProtKB-UniRule"/>
</dbReference>
<dbReference type="InterPro" id="IPR003851">
    <property type="entry name" value="Znf_Dof"/>
</dbReference>
<keyword evidence="1 9" id="KW-0479">Metal-binding</keyword>
<proteinExistence type="predicted"/>
<dbReference type="Pfam" id="PF02701">
    <property type="entry name" value="Zn_ribbon_Dof"/>
    <property type="match status" value="1"/>
</dbReference>
<accession>A0AAP0C7H9</accession>
<evidence type="ECO:0000313" key="13">
    <source>
        <dbReference type="Proteomes" id="UP001408789"/>
    </source>
</evidence>
<keyword evidence="5 8" id="KW-0238">DNA-binding</keyword>
<keyword evidence="7 8" id="KW-0539">Nucleus</keyword>
<comment type="caution">
    <text evidence="12">The sequence shown here is derived from an EMBL/GenBank/DDBJ whole genome shotgun (WGS) entry which is preliminary data.</text>
</comment>
<sequence>MASAERPIQQQQQQQQQHVLKCPRCHSSNTKFCYYNNYSLSQPRHFCKACKRYWTRGGTLRNVPVGGGCRKNKRSIKRSSFTTVDDYSNPNPSPNPNLDHIPPSNNNLNPLYGLLQQNPKFPRFDTTREHSRYDLLIQPQMNSLGLGFSSSDPGDPIVTHAHNSVSLVSNYPRSLYSDGFASSRNNSDHNTMSSTTIPSSLHQQQTFLRFGPYGDQMEGPKRGTDWNNSLNGQNHNDKIKALESSDPISFLWTITGGGDEEWCDPTSNISIPSLI</sequence>
<keyword evidence="3 9" id="KW-0862">Zinc</keyword>
<dbReference type="PANTHER" id="PTHR31992:SF141">
    <property type="entry name" value="DOF ZINC FINGER PROTEIN DOF1.4"/>
    <property type="match status" value="1"/>
</dbReference>
<gene>
    <name evidence="12" type="ORF">SSX86_028322</name>
</gene>
<dbReference type="AlphaFoldDB" id="A0AAP0C7H9"/>
<feature type="region of interest" description="Disordered" evidence="10">
    <location>
        <begin position="211"/>
        <end position="232"/>
    </location>
</feature>
<keyword evidence="4 9" id="KW-0805">Transcription regulation</keyword>
<evidence type="ECO:0000256" key="5">
    <source>
        <dbReference type="ARBA" id="ARBA00023125"/>
    </source>
</evidence>
<evidence type="ECO:0000256" key="10">
    <source>
        <dbReference type="SAM" id="MobiDB-lite"/>
    </source>
</evidence>
<evidence type="ECO:0000256" key="6">
    <source>
        <dbReference type="ARBA" id="ARBA00023163"/>
    </source>
</evidence>
<dbReference type="Proteomes" id="UP001408789">
    <property type="component" value="Unassembled WGS sequence"/>
</dbReference>
<comment type="subcellular location">
    <subcellularLocation>
        <location evidence="8 9">Nucleus</location>
    </subcellularLocation>
</comment>
<evidence type="ECO:0000256" key="2">
    <source>
        <dbReference type="ARBA" id="ARBA00022771"/>
    </source>
</evidence>
<dbReference type="GO" id="GO:0005634">
    <property type="term" value="C:nucleus"/>
    <property type="evidence" value="ECO:0007669"/>
    <property type="project" value="UniProtKB-SubCell"/>
</dbReference>
<evidence type="ECO:0000256" key="3">
    <source>
        <dbReference type="ARBA" id="ARBA00022833"/>
    </source>
</evidence>
<comment type="function">
    <text evidence="9">Transcription factor that binds specifically to a 5'-AA[AG]G-3' consensus core sequence.</text>
</comment>
<dbReference type="GO" id="GO:0008270">
    <property type="term" value="F:zinc ion binding"/>
    <property type="evidence" value="ECO:0007669"/>
    <property type="project" value="UniProtKB-KW"/>
</dbReference>
<dbReference type="GO" id="GO:0003677">
    <property type="term" value="F:DNA binding"/>
    <property type="evidence" value="ECO:0007669"/>
    <property type="project" value="UniProtKB-UniRule"/>
</dbReference>
<name>A0AAP0C7H9_9ASTR</name>
<feature type="domain" description="Dof-type" evidence="11">
    <location>
        <begin position="20"/>
        <end position="74"/>
    </location>
</feature>
<dbReference type="PROSITE" id="PS01361">
    <property type="entry name" value="ZF_DOF_1"/>
    <property type="match status" value="1"/>
</dbReference>
<feature type="region of interest" description="Disordered" evidence="10">
    <location>
        <begin position="80"/>
        <end position="107"/>
    </location>
</feature>
<organism evidence="12 13">
    <name type="scientific">Deinandra increscens subsp. villosa</name>
    <dbReference type="NCBI Taxonomy" id="3103831"/>
    <lineage>
        <taxon>Eukaryota</taxon>
        <taxon>Viridiplantae</taxon>
        <taxon>Streptophyta</taxon>
        <taxon>Embryophyta</taxon>
        <taxon>Tracheophyta</taxon>
        <taxon>Spermatophyta</taxon>
        <taxon>Magnoliopsida</taxon>
        <taxon>eudicotyledons</taxon>
        <taxon>Gunneridae</taxon>
        <taxon>Pentapetalae</taxon>
        <taxon>asterids</taxon>
        <taxon>campanulids</taxon>
        <taxon>Asterales</taxon>
        <taxon>Asteraceae</taxon>
        <taxon>Asteroideae</taxon>
        <taxon>Heliantheae alliance</taxon>
        <taxon>Madieae</taxon>
        <taxon>Madiinae</taxon>
        <taxon>Deinandra</taxon>
    </lineage>
</organism>
<protein>
    <recommendedName>
        <fullName evidence="9">Dof zinc finger protein</fullName>
    </recommendedName>
</protein>
<keyword evidence="13" id="KW-1185">Reference proteome</keyword>
<dbReference type="InterPro" id="IPR045174">
    <property type="entry name" value="Dof"/>
</dbReference>
<evidence type="ECO:0000256" key="8">
    <source>
        <dbReference type="PROSITE-ProRule" id="PRU00071"/>
    </source>
</evidence>
<keyword evidence="6 9" id="KW-0804">Transcription</keyword>
<dbReference type="PROSITE" id="PS50884">
    <property type="entry name" value="ZF_DOF_2"/>
    <property type="match status" value="1"/>
</dbReference>
<dbReference type="EMBL" id="JBCNJP010000027">
    <property type="protein sequence ID" value="KAK9051694.1"/>
    <property type="molecule type" value="Genomic_DNA"/>
</dbReference>
<evidence type="ECO:0000256" key="1">
    <source>
        <dbReference type="ARBA" id="ARBA00022723"/>
    </source>
</evidence>
<reference evidence="12 13" key="1">
    <citation type="submission" date="2024-04" db="EMBL/GenBank/DDBJ databases">
        <title>The reference genome of an endangered Asteraceae, Deinandra increscens subsp. villosa, native to the Central Coast of California.</title>
        <authorList>
            <person name="Guilliams M."/>
            <person name="Hasenstab-Lehman K."/>
            <person name="Meyer R."/>
            <person name="Mcevoy S."/>
        </authorList>
    </citation>
    <scope>NUCLEOTIDE SEQUENCE [LARGE SCALE GENOMIC DNA]</scope>
    <source>
        <tissue evidence="12">Leaf</tissue>
    </source>
</reference>
<evidence type="ECO:0000256" key="9">
    <source>
        <dbReference type="RuleBase" id="RU369094"/>
    </source>
</evidence>
<evidence type="ECO:0000313" key="12">
    <source>
        <dbReference type="EMBL" id="KAK9051694.1"/>
    </source>
</evidence>